<gene>
    <name evidence="2" type="ORF">RDB_LOCUS177003</name>
</gene>
<evidence type="ECO:0008006" key="4">
    <source>
        <dbReference type="Google" id="ProtNLM"/>
    </source>
</evidence>
<feature type="chain" id="PRO_5034415514" description="Cell wall protein" evidence="1">
    <location>
        <begin position="20"/>
        <end position="228"/>
    </location>
</feature>
<evidence type="ECO:0000313" key="3">
    <source>
        <dbReference type="Proteomes" id="UP000663853"/>
    </source>
</evidence>
<sequence>MFFTRLVVTALSFGATALAVPIDVPGVPLPVPVDGLMPSVPSLPIDTSKLPVPGVDGLPLPIVGGSVPSLGSGGVGLPLARRQVSTFTGALDNLGNVAGGLMNNLNGADATDLLSGLGDLNGALQTISSVLGPLQGMGVDSLLAGASLDDVTKKAHSVFPLVNQVTSKVQSMELTSEAKGQLLTMAKTLNDITSRLEVAPELQSAAKGCLAKVLGSTGGLLRGLGINL</sequence>
<accession>A0A8H3DT76</accession>
<dbReference type="EMBL" id="CAJMXA010004127">
    <property type="protein sequence ID" value="CAE6535207.1"/>
    <property type="molecule type" value="Genomic_DNA"/>
</dbReference>
<feature type="signal peptide" evidence="1">
    <location>
        <begin position="1"/>
        <end position="19"/>
    </location>
</feature>
<organism evidence="2 3">
    <name type="scientific">Rhizoctonia solani</name>
    <dbReference type="NCBI Taxonomy" id="456999"/>
    <lineage>
        <taxon>Eukaryota</taxon>
        <taxon>Fungi</taxon>
        <taxon>Dikarya</taxon>
        <taxon>Basidiomycota</taxon>
        <taxon>Agaricomycotina</taxon>
        <taxon>Agaricomycetes</taxon>
        <taxon>Cantharellales</taxon>
        <taxon>Ceratobasidiaceae</taxon>
        <taxon>Rhizoctonia</taxon>
    </lineage>
</organism>
<evidence type="ECO:0000256" key="1">
    <source>
        <dbReference type="SAM" id="SignalP"/>
    </source>
</evidence>
<name>A0A8H3DT76_9AGAM</name>
<evidence type="ECO:0000313" key="2">
    <source>
        <dbReference type="EMBL" id="CAE6535207.1"/>
    </source>
</evidence>
<proteinExistence type="predicted"/>
<dbReference type="AlphaFoldDB" id="A0A8H3DT76"/>
<protein>
    <recommendedName>
        <fullName evidence="4">Cell wall protein</fullName>
    </recommendedName>
</protein>
<comment type="caution">
    <text evidence="2">The sequence shown here is derived from an EMBL/GenBank/DDBJ whole genome shotgun (WGS) entry which is preliminary data.</text>
</comment>
<dbReference type="Proteomes" id="UP000663853">
    <property type="component" value="Unassembled WGS sequence"/>
</dbReference>
<reference evidence="2" key="1">
    <citation type="submission" date="2021-01" db="EMBL/GenBank/DDBJ databases">
        <authorList>
            <person name="Kaushik A."/>
        </authorList>
    </citation>
    <scope>NUCLEOTIDE SEQUENCE</scope>
    <source>
        <strain evidence="2">AG6-10EEA</strain>
    </source>
</reference>
<keyword evidence="1" id="KW-0732">Signal</keyword>